<evidence type="ECO:0000256" key="2">
    <source>
        <dbReference type="ARBA" id="ARBA00022573"/>
    </source>
</evidence>
<evidence type="ECO:0000256" key="3">
    <source>
        <dbReference type="ARBA" id="ARBA00022603"/>
    </source>
</evidence>
<dbReference type="NCBIfam" id="TIGR02467">
    <property type="entry name" value="CbiE"/>
    <property type="match status" value="1"/>
</dbReference>
<feature type="domain" description="Tetrapyrrole methylase" evidence="6">
    <location>
        <begin position="7"/>
        <end position="190"/>
    </location>
</feature>
<keyword evidence="8" id="KW-1185">Reference proteome</keyword>
<dbReference type="eggNOG" id="COG2241">
    <property type="taxonomic scope" value="Bacteria"/>
</dbReference>
<dbReference type="InterPro" id="IPR000878">
    <property type="entry name" value="4pyrrol_Mease"/>
</dbReference>
<dbReference type="GO" id="GO:0032259">
    <property type="term" value="P:methylation"/>
    <property type="evidence" value="ECO:0007669"/>
    <property type="project" value="UniProtKB-KW"/>
</dbReference>
<dbReference type="CDD" id="cd11644">
    <property type="entry name" value="Precorrin-6Y-MT"/>
    <property type="match status" value="1"/>
</dbReference>
<dbReference type="Gene3D" id="3.30.950.10">
    <property type="entry name" value="Methyltransferase, Cobalt-precorrin-4 Transmethylase, Domain 2"/>
    <property type="match status" value="1"/>
</dbReference>
<evidence type="ECO:0000313" key="7">
    <source>
        <dbReference type="EMBL" id="AEG59176.1"/>
    </source>
</evidence>
<keyword evidence="5" id="KW-0949">S-adenosyl-L-methionine</keyword>
<gene>
    <name evidence="7" type="ordered locus">Desru_0900</name>
</gene>
<dbReference type="GO" id="GO:0009236">
    <property type="term" value="P:cobalamin biosynthetic process"/>
    <property type="evidence" value="ECO:0007669"/>
    <property type="project" value="UniProtKB-UniPathway"/>
</dbReference>
<proteinExistence type="predicted"/>
<keyword evidence="3 7" id="KW-0489">Methyltransferase</keyword>
<dbReference type="RefSeq" id="WP_013840947.1">
    <property type="nucleotide sequence ID" value="NC_015589.1"/>
</dbReference>
<dbReference type="PANTHER" id="PTHR43182:SF1">
    <property type="entry name" value="COBALT-PRECORRIN-7 C(5)-METHYLTRANSFERASE"/>
    <property type="match status" value="1"/>
</dbReference>
<dbReference type="GO" id="GO:0008276">
    <property type="term" value="F:protein methyltransferase activity"/>
    <property type="evidence" value="ECO:0007669"/>
    <property type="project" value="InterPro"/>
</dbReference>
<dbReference type="KEGG" id="dru:Desru_0900"/>
<dbReference type="HOGENOM" id="CLU_089162_2_0_9"/>
<dbReference type="InterPro" id="IPR014776">
    <property type="entry name" value="4pyrrole_Mease_sub2"/>
</dbReference>
<dbReference type="OrthoDB" id="9780707at2"/>
<sequence length="208" mass="22302">MESIIKVIGAGPGDPEFLTAAGAAALGQAETIFAAGRLLKTFGREDQELIALESDLKAAVRRILERSQDKRVAVLVSGDTGIFSFAATLADHLPPHRLEFIPGISSVQLMFARLKQPYQDVAVISRHGREDPRLTAMVRSGLTVAVLTDSQNSPQTLACELLESGCGDRPVSVGSNLSYDDERIYRGTLTGLRGYPEKLPNSVVVVGV</sequence>
<evidence type="ECO:0000256" key="1">
    <source>
        <dbReference type="ARBA" id="ARBA00004953"/>
    </source>
</evidence>
<dbReference type="InterPro" id="IPR035996">
    <property type="entry name" value="4pyrrol_Methylase_sf"/>
</dbReference>
<protein>
    <submittedName>
        <fullName evidence="7">Precorrin-6y C5,15-methyltransferase (Decarboxylating), CbiE subunit</fullName>
    </submittedName>
</protein>
<dbReference type="PANTHER" id="PTHR43182">
    <property type="entry name" value="COBALT-PRECORRIN-6B C(15)-METHYLTRANSFERASE (DECARBOXYLATING)"/>
    <property type="match status" value="1"/>
</dbReference>
<dbReference type="STRING" id="696281.Desru_0900"/>
<dbReference type="InterPro" id="IPR050714">
    <property type="entry name" value="Cobalamin_biosynth_MTase"/>
</dbReference>
<dbReference type="AlphaFoldDB" id="F6DJW2"/>
<keyword evidence="4 7" id="KW-0808">Transferase</keyword>
<evidence type="ECO:0000256" key="4">
    <source>
        <dbReference type="ARBA" id="ARBA00022679"/>
    </source>
</evidence>
<dbReference type="InterPro" id="IPR012818">
    <property type="entry name" value="CbiE"/>
</dbReference>
<name>F6DJW2_DESRL</name>
<evidence type="ECO:0000259" key="6">
    <source>
        <dbReference type="Pfam" id="PF00590"/>
    </source>
</evidence>
<evidence type="ECO:0000313" key="8">
    <source>
        <dbReference type="Proteomes" id="UP000009234"/>
    </source>
</evidence>
<dbReference type="EMBL" id="CP002780">
    <property type="protein sequence ID" value="AEG59176.1"/>
    <property type="molecule type" value="Genomic_DNA"/>
</dbReference>
<comment type="pathway">
    <text evidence="1">Cofactor biosynthesis; adenosylcobalamin biosynthesis.</text>
</comment>
<reference evidence="8" key="1">
    <citation type="submission" date="2011-05" db="EMBL/GenBank/DDBJ databases">
        <title>Complete sequence of Desulfotomaculum ruminis DSM 2154.</title>
        <authorList>
            <person name="Lucas S."/>
            <person name="Copeland A."/>
            <person name="Lapidus A."/>
            <person name="Cheng J.-F."/>
            <person name="Goodwin L."/>
            <person name="Pitluck S."/>
            <person name="Lu M."/>
            <person name="Detter J.C."/>
            <person name="Han C."/>
            <person name="Tapia R."/>
            <person name="Land M."/>
            <person name="Hauser L."/>
            <person name="Kyrpides N."/>
            <person name="Ivanova N."/>
            <person name="Mikhailova N."/>
            <person name="Pagani I."/>
            <person name="Stams A.J.M."/>
            <person name="Plugge C.M."/>
            <person name="Muyzer G."/>
            <person name="Kuever J."/>
            <person name="Parshina S.N."/>
            <person name="Ivanova A.E."/>
            <person name="Nazina T.N."/>
            <person name="Brambilla E."/>
            <person name="Spring S."/>
            <person name="Klenk H.-P."/>
            <person name="Woyke T."/>
        </authorList>
    </citation>
    <scope>NUCLEOTIDE SEQUENCE [LARGE SCALE GENOMIC DNA]</scope>
    <source>
        <strain evidence="8">ATCC 23193 / DSM 2154 / NCIB 8452 / DL</strain>
    </source>
</reference>
<evidence type="ECO:0000256" key="5">
    <source>
        <dbReference type="ARBA" id="ARBA00022691"/>
    </source>
</evidence>
<organism evidence="7 8">
    <name type="scientific">Desulforamulus ruminis (strain ATCC 23193 / DSM 2154 / NCIMB 8452 / DL)</name>
    <name type="common">Desulfotomaculum ruminis</name>
    <dbReference type="NCBI Taxonomy" id="696281"/>
    <lineage>
        <taxon>Bacteria</taxon>
        <taxon>Bacillati</taxon>
        <taxon>Bacillota</taxon>
        <taxon>Clostridia</taxon>
        <taxon>Eubacteriales</taxon>
        <taxon>Peptococcaceae</taxon>
        <taxon>Desulforamulus</taxon>
    </lineage>
</organism>
<reference evidence="7 8" key="2">
    <citation type="journal article" date="2012" name="Stand. Genomic Sci.">
        <title>Complete genome sequence of the sulfate-reducing firmicute Desulfotomaculum ruminis type strain (DL(T)).</title>
        <authorList>
            <person name="Spring S."/>
            <person name="Visser M."/>
            <person name="Lu M."/>
            <person name="Copeland A."/>
            <person name="Lapidus A."/>
            <person name="Lucas S."/>
            <person name="Cheng J.F."/>
            <person name="Han C."/>
            <person name="Tapia R."/>
            <person name="Goodwin L.A."/>
            <person name="Pitluck S."/>
            <person name="Ivanova N."/>
            <person name="Land M."/>
            <person name="Hauser L."/>
            <person name="Larimer F."/>
            <person name="Rohde M."/>
            <person name="Goker M."/>
            <person name="Detter J.C."/>
            <person name="Kyrpides N.C."/>
            <person name="Woyke T."/>
            <person name="Schaap P.J."/>
            <person name="Plugge C.M."/>
            <person name="Muyzer G."/>
            <person name="Kuever J."/>
            <person name="Pereira I.A."/>
            <person name="Parshina S.N."/>
            <person name="Bernier-Latmani R."/>
            <person name="Stams A.J."/>
            <person name="Klenk H.P."/>
        </authorList>
    </citation>
    <scope>NUCLEOTIDE SEQUENCE [LARGE SCALE GENOMIC DNA]</scope>
    <source>
        <strain evidence="8">ATCC 23193 / DSM 2154 / NCIB 8452 / DL</strain>
    </source>
</reference>
<dbReference type="InterPro" id="IPR014777">
    <property type="entry name" value="4pyrrole_Mease_sub1"/>
</dbReference>
<dbReference type="Pfam" id="PF00590">
    <property type="entry name" value="TP_methylase"/>
    <property type="match status" value="1"/>
</dbReference>
<dbReference type="Proteomes" id="UP000009234">
    <property type="component" value="Chromosome"/>
</dbReference>
<dbReference type="UniPathway" id="UPA00148"/>
<dbReference type="Gene3D" id="3.40.1010.10">
    <property type="entry name" value="Cobalt-precorrin-4 Transmethylase, Domain 1"/>
    <property type="match status" value="1"/>
</dbReference>
<dbReference type="SUPFAM" id="SSF53790">
    <property type="entry name" value="Tetrapyrrole methylase"/>
    <property type="match status" value="1"/>
</dbReference>
<keyword evidence="2" id="KW-0169">Cobalamin biosynthesis</keyword>
<accession>F6DJW2</accession>